<feature type="compositionally biased region" description="Basic and acidic residues" evidence="1">
    <location>
        <begin position="30"/>
        <end position="39"/>
    </location>
</feature>
<evidence type="ECO:0000313" key="3">
    <source>
        <dbReference type="Proteomes" id="UP001500957"/>
    </source>
</evidence>
<proteinExistence type="predicted"/>
<sequence length="85" mass="9398">MAAGAGGRRDGRGEVERQVIDGPAHLRQAVTREDTHRDPPGVVKLWTSKWCRLPRDKPAPAGGAQSLTQVFVRLVPPWCEPSNFR</sequence>
<feature type="region of interest" description="Disordered" evidence="1">
    <location>
        <begin position="1"/>
        <end position="40"/>
    </location>
</feature>
<accession>A0ABN1GWK6</accession>
<dbReference type="Proteomes" id="UP001500957">
    <property type="component" value="Unassembled WGS sequence"/>
</dbReference>
<feature type="compositionally biased region" description="Basic and acidic residues" evidence="1">
    <location>
        <begin position="7"/>
        <end position="19"/>
    </location>
</feature>
<comment type="caution">
    <text evidence="2">The sequence shown here is derived from an EMBL/GenBank/DDBJ whole genome shotgun (WGS) entry which is preliminary data.</text>
</comment>
<dbReference type="EMBL" id="BAAAHE010000020">
    <property type="protein sequence ID" value="GAA0621813.1"/>
    <property type="molecule type" value="Genomic_DNA"/>
</dbReference>
<organism evidence="2 3">
    <name type="scientific">Sporichthya brevicatena</name>
    <dbReference type="NCBI Taxonomy" id="171442"/>
    <lineage>
        <taxon>Bacteria</taxon>
        <taxon>Bacillati</taxon>
        <taxon>Actinomycetota</taxon>
        <taxon>Actinomycetes</taxon>
        <taxon>Sporichthyales</taxon>
        <taxon>Sporichthyaceae</taxon>
        <taxon>Sporichthya</taxon>
    </lineage>
</organism>
<keyword evidence="3" id="KW-1185">Reference proteome</keyword>
<protein>
    <submittedName>
        <fullName evidence="2">Uncharacterized protein</fullName>
    </submittedName>
</protein>
<gene>
    <name evidence="2" type="ORF">GCM10009547_25720</name>
</gene>
<name>A0ABN1GWK6_9ACTN</name>
<reference evidence="2 3" key="1">
    <citation type="journal article" date="2019" name="Int. J. Syst. Evol. Microbiol.">
        <title>The Global Catalogue of Microorganisms (GCM) 10K type strain sequencing project: providing services to taxonomists for standard genome sequencing and annotation.</title>
        <authorList>
            <consortium name="The Broad Institute Genomics Platform"/>
            <consortium name="The Broad Institute Genome Sequencing Center for Infectious Disease"/>
            <person name="Wu L."/>
            <person name="Ma J."/>
        </authorList>
    </citation>
    <scope>NUCLEOTIDE SEQUENCE [LARGE SCALE GENOMIC DNA]</scope>
    <source>
        <strain evidence="2 3">JCM 10671</strain>
    </source>
</reference>
<evidence type="ECO:0000256" key="1">
    <source>
        <dbReference type="SAM" id="MobiDB-lite"/>
    </source>
</evidence>
<evidence type="ECO:0000313" key="2">
    <source>
        <dbReference type="EMBL" id="GAA0621813.1"/>
    </source>
</evidence>